<dbReference type="Gene3D" id="3.40.462.20">
    <property type="match status" value="1"/>
</dbReference>
<gene>
    <name evidence="7" type="ORF">OJ962_02175</name>
</gene>
<evidence type="ECO:0000256" key="2">
    <source>
        <dbReference type="ARBA" id="ARBA00005466"/>
    </source>
</evidence>
<dbReference type="InterPro" id="IPR050416">
    <property type="entry name" value="FAD-linked_Oxidoreductase"/>
</dbReference>
<dbReference type="PANTHER" id="PTHR42973">
    <property type="entry name" value="BINDING OXIDOREDUCTASE, PUTATIVE (AFU_ORTHOLOGUE AFUA_1G17690)-RELATED"/>
    <property type="match status" value="1"/>
</dbReference>
<dbReference type="Proteomes" id="UP001147700">
    <property type="component" value="Unassembled WGS sequence"/>
</dbReference>
<comment type="caution">
    <text evidence="7">The sequence shown here is derived from an EMBL/GenBank/DDBJ whole genome shotgun (WGS) entry which is preliminary data.</text>
</comment>
<evidence type="ECO:0000313" key="7">
    <source>
        <dbReference type="EMBL" id="MDA0136287.1"/>
    </source>
</evidence>
<evidence type="ECO:0000256" key="4">
    <source>
        <dbReference type="ARBA" id="ARBA00022827"/>
    </source>
</evidence>
<dbReference type="PANTHER" id="PTHR42973:SF39">
    <property type="entry name" value="FAD-BINDING PCMH-TYPE DOMAIN-CONTAINING PROTEIN"/>
    <property type="match status" value="1"/>
</dbReference>
<dbReference type="Gene3D" id="3.30.465.10">
    <property type="match status" value="1"/>
</dbReference>
<evidence type="ECO:0000259" key="6">
    <source>
        <dbReference type="PROSITE" id="PS51387"/>
    </source>
</evidence>
<dbReference type="InterPro" id="IPR016166">
    <property type="entry name" value="FAD-bd_PCMH"/>
</dbReference>
<dbReference type="EMBL" id="JAPCID010000002">
    <property type="protein sequence ID" value="MDA0136287.1"/>
    <property type="molecule type" value="Genomic_DNA"/>
</dbReference>
<dbReference type="RefSeq" id="WP_202953218.1">
    <property type="nucleotide sequence ID" value="NZ_JAPCID010000002.1"/>
</dbReference>
<dbReference type="InterPro" id="IPR016167">
    <property type="entry name" value="FAD-bd_PCMH_sub1"/>
</dbReference>
<dbReference type="Gene3D" id="3.30.43.10">
    <property type="entry name" value="Uridine Diphospho-n-acetylenolpyruvylglucosamine Reductase, domain 2"/>
    <property type="match status" value="1"/>
</dbReference>
<keyword evidence="4" id="KW-0274">FAD</keyword>
<proteinExistence type="inferred from homology"/>
<dbReference type="InterPro" id="IPR036318">
    <property type="entry name" value="FAD-bd_PCMH-like_sf"/>
</dbReference>
<accession>A0ABT4RCM1</accession>
<organism evidence="7 8">
    <name type="scientific">Solirubrobacter deserti</name>
    <dbReference type="NCBI Taxonomy" id="2282478"/>
    <lineage>
        <taxon>Bacteria</taxon>
        <taxon>Bacillati</taxon>
        <taxon>Actinomycetota</taxon>
        <taxon>Thermoleophilia</taxon>
        <taxon>Solirubrobacterales</taxon>
        <taxon>Solirubrobacteraceae</taxon>
        <taxon>Solirubrobacter</taxon>
    </lineage>
</organism>
<dbReference type="SUPFAM" id="SSF56176">
    <property type="entry name" value="FAD-binding/transporter-associated domain-like"/>
    <property type="match status" value="1"/>
</dbReference>
<evidence type="ECO:0000256" key="3">
    <source>
        <dbReference type="ARBA" id="ARBA00022630"/>
    </source>
</evidence>
<protein>
    <submittedName>
        <fullName evidence="7">FAD-binding oxidoreductase</fullName>
    </submittedName>
</protein>
<keyword evidence="8" id="KW-1185">Reference proteome</keyword>
<dbReference type="PROSITE" id="PS51387">
    <property type="entry name" value="FAD_PCMH"/>
    <property type="match status" value="1"/>
</dbReference>
<dbReference type="InterPro" id="IPR006094">
    <property type="entry name" value="Oxid_FAD_bind_N"/>
</dbReference>
<reference evidence="7" key="1">
    <citation type="submission" date="2022-10" db="EMBL/GenBank/DDBJ databases">
        <title>The WGS of Solirubrobacter sp. CPCC 204708.</title>
        <authorList>
            <person name="Jiang Z."/>
        </authorList>
    </citation>
    <scope>NUCLEOTIDE SEQUENCE</scope>
    <source>
        <strain evidence="7">CPCC 204708</strain>
    </source>
</reference>
<evidence type="ECO:0000313" key="8">
    <source>
        <dbReference type="Proteomes" id="UP001147700"/>
    </source>
</evidence>
<evidence type="ECO:0000256" key="5">
    <source>
        <dbReference type="ARBA" id="ARBA00023002"/>
    </source>
</evidence>
<name>A0ABT4RCM1_9ACTN</name>
<keyword evidence="3" id="KW-0285">Flavoprotein</keyword>
<comment type="similarity">
    <text evidence="2">Belongs to the oxygen-dependent FAD-linked oxidoreductase family.</text>
</comment>
<dbReference type="Pfam" id="PF01565">
    <property type="entry name" value="FAD_binding_4"/>
    <property type="match status" value="1"/>
</dbReference>
<dbReference type="InterPro" id="IPR016169">
    <property type="entry name" value="FAD-bd_PCMH_sub2"/>
</dbReference>
<evidence type="ECO:0000256" key="1">
    <source>
        <dbReference type="ARBA" id="ARBA00001974"/>
    </source>
</evidence>
<comment type="cofactor">
    <cofactor evidence="1">
        <name>FAD</name>
        <dbReference type="ChEBI" id="CHEBI:57692"/>
    </cofactor>
</comment>
<sequence length="446" mass="47176">MLSATLPSLNAGFVLPGDPSWDHARSAFNLTLDQHPAAVALPADARDVAAAVAYARAAGLRVAPQGAAHNQGPLGNLEGTLLLNTSALQEVNVDPAARRVRVGAGVKWERVLGRLNAYGLAALHGSSPDVGVAGYSLGGGIGWLSRKFGLQSNAVTALELVTADGTLIRTDAEHDPDLFWALRGGGGSFGVVTAIEFEVQPLDRLYAGAMFFELDRAGDMLHTWHELLPEFPEELMSWASVIHFPPAPFVPEFARGRSLAIIMAAHLGAEAEGRDLLAPLRALGPVRDTFAMVPPIVLSDLAMDPLDPLPFRLTSALVDTLPVDELMTTIETAGPALTVAQFRHMGGAIARETPGAGARATLPGEICAMGLGVVMDEDGDAAVRGALAEFDAHLRPHRAGDYANFVEVPVDASAFFTPDVWTRLRAVKATYDPTDLFKGNHHVPPA</sequence>
<feature type="domain" description="FAD-binding PCMH-type" evidence="6">
    <location>
        <begin position="32"/>
        <end position="202"/>
    </location>
</feature>
<keyword evidence="5" id="KW-0560">Oxidoreductase</keyword>